<dbReference type="Pfam" id="PF22965">
    <property type="entry name" value="INTS7_C"/>
    <property type="match status" value="1"/>
</dbReference>
<dbReference type="InterPro" id="IPR054519">
    <property type="entry name" value="INTS7_C"/>
</dbReference>
<evidence type="ECO:0000313" key="3">
    <source>
        <dbReference type="EMBL" id="VEL33202.1"/>
    </source>
</evidence>
<comment type="caution">
    <text evidence="3">The sequence shown here is derived from an EMBL/GenBank/DDBJ whole genome shotgun (WGS) entry which is preliminary data.</text>
</comment>
<gene>
    <name evidence="3" type="ORF">PXEA_LOCUS26642</name>
</gene>
<feature type="compositionally biased region" description="Basic residues" evidence="1">
    <location>
        <begin position="400"/>
        <end position="414"/>
    </location>
</feature>
<name>A0A3S5AVL7_9PLAT</name>
<feature type="region of interest" description="Disordered" evidence="1">
    <location>
        <begin position="388"/>
        <end position="414"/>
    </location>
</feature>
<dbReference type="OrthoDB" id="1921953at2759"/>
<dbReference type="EMBL" id="CAAALY010245350">
    <property type="protein sequence ID" value="VEL33202.1"/>
    <property type="molecule type" value="Genomic_DNA"/>
</dbReference>
<reference evidence="3" key="1">
    <citation type="submission" date="2018-11" db="EMBL/GenBank/DDBJ databases">
        <authorList>
            <consortium name="Pathogen Informatics"/>
        </authorList>
    </citation>
    <scope>NUCLEOTIDE SEQUENCE</scope>
</reference>
<feature type="region of interest" description="Disordered" evidence="1">
    <location>
        <begin position="301"/>
        <end position="367"/>
    </location>
</feature>
<accession>A0A3S5AVL7</accession>
<sequence>MDPLRRLPAQLTVVDLSTDWSLLVPDLEMESESALAQFHAQSMALSSRVYPLIHLLRLARITAACPLCLPRFFFQRLQTTTVRLFLLPKANQAASASTSSEAPVRFGRGIGHMVRVMGILQQTTASSSSDIGSDNSEVAADSSRVRLRRRVTAVRIELTVRPVIQPNLVNSSISDIGHMKSSRLASPLVSDGIRGASSTTLASNISSQPIGPDDDAIRLVRTVPVLRDYFQAEFCVVFSPETGPTGLELEFPSPSWDSRRLLVSTPSTLSTDLYSLRVEASLIDRHGQAWLLTAQQHQQSSESTLVRLESAPPVAPPPHSQAPPTGISSSIAAPTSTPFNPSSSSSQPGQNAAQSSSPTSVSATTSSSISTSAATIARRSWDIGHSVAGARRGGSLSTRIHTRGRKMSGFSGHH</sequence>
<dbReference type="AlphaFoldDB" id="A0A3S5AVL7"/>
<evidence type="ECO:0000256" key="1">
    <source>
        <dbReference type="SAM" id="MobiDB-lite"/>
    </source>
</evidence>
<dbReference type="Proteomes" id="UP000784294">
    <property type="component" value="Unassembled WGS sequence"/>
</dbReference>
<organism evidence="3 4">
    <name type="scientific">Protopolystoma xenopodis</name>
    <dbReference type="NCBI Taxonomy" id="117903"/>
    <lineage>
        <taxon>Eukaryota</taxon>
        <taxon>Metazoa</taxon>
        <taxon>Spiralia</taxon>
        <taxon>Lophotrochozoa</taxon>
        <taxon>Platyhelminthes</taxon>
        <taxon>Monogenea</taxon>
        <taxon>Polyopisthocotylea</taxon>
        <taxon>Polystomatidea</taxon>
        <taxon>Polystomatidae</taxon>
        <taxon>Protopolystoma</taxon>
    </lineage>
</organism>
<keyword evidence="4" id="KW-1185">Reference proteome</keyword>
<evidence type="ECO:0000313" key="4">
    <source>
        <dbReference type="Proteomes" id="UP000784294"/>
    </source>
</evidence>
<protein>
    <recommendedName>
        <fullName evidence="2">Integrator complex subunit 7 C-terminal domain-containing protein</fullName>
    </recommendedName>
</protein>
<feature type="domain" description="Integrator complex subunit 7 C-terminal" evidence="2">
    <location>
        <begin position="98"/>
        <end position="290"/>
    </location>
</feature>
<evidence type="ECO:0000259" key="2">
    <source>
        <dbReference type="Pfam" id="PF22965"/>
    </source>
</evidence>
<feature type="compositionally biased region" description="Low complexity" evidence="1">
    <location>
        <begin position="332"/>
        <end position="367"/>
    </location>
</feature>
<proteinExistence type="predicted"/>